<keyword evidence="1" id="KW-1133">Transmembrane helix</keyword>
<dbReference type="AlphaFoldDB" id="A0A081DB03"/>
<dbReference type="GO" id="GO:0016491">
    <property type="term" value="F:oxidoreductase activity"/>
    <property type="evidence" value="ECO:0007669"/>
    <property type="project" value="UniProtKB-KW"/>
</dbReference>
<evidence type="ECO:0000313" key="2">
    <source>
        <dbReference type="EMBL" id="GAK76099.1"/>
    </source>
</evidence>
<accession>A0A081DB03</accession>
<comment type="caution">
    <text evidence="2">The sequence shown here is derived from an EMBL/GenBank/DDBJ whole genome shotgun (WGS) entry which is preliminary data.</text>
</comment>
<keyword evidence="1" id="KW-0812">Transmembrane</keyword>
<keyword evidence="2" id="KW-0560">Oxidoreductase</keyword>
<evidence type="ECO:0000256" key="1">
    <source>
        <dbReference type="SAM" id="Phobius"/>
    </source>
</evidence>
<feature type="transmembrane region" description="Helical" evidence="1">
    <location>
        <begin position="20"/>
        <end position="39"/>
    </location>
</feature>
<keyword evidence="1" id="KW-0472">Membrane</keyword>
<dbReference type="EMBL" id="BBLG01000003">
    <property type="protein sequence ID" value="GAK76099.1"/>
    <property type="molecule type" value="Genomic_DNA"/>
</dbReference>
<organism evidence="2 3">
    <name type="scientific">Nonlabens ulvanivorans</name>
    <name type="common">Persicivirga ulvanivorans</name>
    <dbReference type="NCBI Taxonomy" id="906888"/>
    <lineage>
        <taxon>Bacteria</taxon>
        <taxon>Pseudomonadati</taxon>
        <taxon>Bacteroidota</taxon>
        <taxon>Flavobacteriia</taxon>
        <taxon>Flavobacteriales</taxon>
        <taxon>Flavobacteriaceae</taxon>
        <taxon>Nonlabens</taxon>
    </lineage>
</organism>
<protein>
    <submittedName>
        <fullName evidence="2">Putative: cytochrome c oxidase subunit CcoQ</fullName>
        <ecNumber evidence="2">1.9.3.1</ecNumber>
    </submittedName>
</protein>
<proteinExistence type="predicted"/>
<sequence length="63" mass="7295">MLKFIKGNLEAIEGVSIYPIISLIIFFTFFTLLFVYVFTAKKDHINTLSEIPLNEPIKTQEDE</sequence>
<gene>
    <name evidence="2" type="ORF">JCM19296_1696</name>
</gene>
<reference evidence="2 3" key="1">
    <citation type="journal article" date="2014" name="Genome Announc.">
        <title>Draft Genome Sequences of Marine Flavobacterium Nonlabens Strains NR17, NR24, NR27, NR32, NR33, and Ara13.</title>
        <authorList>
            <person name="Nakanishi M."/>
            <person name="Meirelles P."/>
            <person name="Suzuki R."/>
            <person name="Takatani N."/>
            <person name="Mino S."/>
            <person name="Suda W."/>
            <person name="Oshima K."/>
            <person name="Hattori M."/>
            <person name="Ohkuma M."/>
            <person name="Hosokawa M."/>
            <person name="Miyashita K."/>
            <person name="Thompson F.L."/>
            <person name="Niwa A."/>
            <person name="Sawabe T."/>
            <person name="Sawabe T."/>
        </authorList>
    </citation>
    <scope>NUCLEOTIDE SEQUENCE [LARGE SCALE GENOMIC DNA]</scope>
    <source>
        <strain evidence="3">JCM19296</strain>
    </source>
</reference>
<dbReference type="EC" id="1.9.3.1" evidence="2"/>
<name>A0A081DB03_NONUL</name>
<dbReference type="Proteomes" id="UP000028980">
    <property type="component" value="Unassembled WGS sequence"/>
</dbReference>
<evidence type="ECO:0000313" key="3">
    <source>
        <dbReference type="Proteomes" id="UP000028980"/>
    </source>
</evidence>